<gene>
    <name evidence="1" type="ORF">RIF29_07816</name>
</gene>
<sequence length="74" mass="8700">MSFCMKMTMVVERIWMNGPKAHLGCSNVPLVQRTCSIPHRYIRITIAASSHFFRQREKERDLPHFLSDSIHRIS</sequence>
<evidence type="ECO:0000313" key="2">
    <source>
        <dbReference type="Proteomes" id="UP001372338"/>
    </source>
</evidence>
<name>A0AAN9J5P6_CROPI</name>
<protein>
    <submittedName>
        <fullName evidence="1">Uncharacterized protein</fullName>
    </submittedName>
</protein>
<comment type="caution">
    <text evidence="1">The sequence shown here is derived from an EMBL/GenBank/DDBJ whole genome shotgun (WGS) entry which is preliminary data.</text>
</comment>
<keyword evidence="2" id="KW-1185">Reference proteome</keyword>
<dbReference type="AlphaFoldDB" id="A0AAN9J5P6"/>
<accession>A0AAN9J5P6</accession>
<dbReference type="Proteomes" id="UP001372338">
    <property type="component" value="Unassembled WGS sequence"/>
</dbReference>
<evidence type="ECO:0000313" key="1">
    <source>
        <dbReference type="EMBL" id="KAK7292111.1"/>
    </source>
</evidence>
<reference evidence="1 2" key="1">
    <citation type="submission" date="2024-01" db="EMBL/GenBank/DDBJ databases">
        <title>The genomes of 5 underutilized Papilionoideae crops provide insights into root nodulation and disease resistanc.</title>
        <authorList>
            <person name="Yuan L."/>
        </authorList>
    </citation>
    <scope>NUCLEOTIDE SEQUENCE [LARGE SCALE GENOMIC DNA]</scope>
    <source>
        <strain evidence="1">ZHUSHIDOU_FW_LH</strain>
        <tissue evidence="1">Leaf</tissue>
    </source>
</reference>
<organism evidence="1 2">
    <name type="scientific">Crotalaria pallida</name>
    <name type="common">Smooth rattlebox</name>
    <name type="synonym">Crotalaria striata</name>
    <dbReference type="NCBI Taxonomy" id="3830"/>
    <lineage>
        <taxon>Eukaryota</taxon>
        <taxon>Viridiplantae</taxon>
        <taxon>Streptophyta</taxon>
        <taxon>Embryophyta</taxon>
        <taxon>Tracheophyta</taxon>
        <taxon>Spermatophyta</taxon>
        <taxon>Magnoliopsida</taxon>
        <taxon>eudicotyledons</taxon>
        <taxon>Gunneridae</taxon>
        <taxon>Pentapetalae</taxon>
        <taxon>rosids</taxon>
        <taxon>fabids</taxon>
        <taxon>Fabales</taxon>
        <taxon>Fabaceae</taxon>
        <taxon>Papilionoideae</taxon>
        <taxon>50 kb inversion clade</taxon>
        <taxon>genistoids sensu lato</taxon>
        <taxon>core genistoids</taxon>
        <taxon>Crotalarieae</taxon>
        <taxon>Crotalaria</taxon>
    </lineage>
</organism>
<proteinExistence type="predicted"/>
<dbReference type="EMBL" id="JAYWIO010000001">
    <property type="protein sequence ID" value="KAK7292111.1"/>
    <property type="molecule type" value="Genomic_DNA"/>
</dbReference>